<protein>
    <submittedName>
        <fullName evidence="1">Uncharacterized protein</fullName>
    </submittedName>
</protein>
<proteinExistence type="predicted"/>
<keyword evidence="2" id="KW-1185">Reference proteome</keyword>
<reference evidence="2" key="1">
    <citation type="submission" date="2016-10" db="EMBL/GenBank/DDBJ databases">
        <authorList>
            <person name="Varghese N."/>
            <person name="Submissions S."/>
        </authorList>
    </citation>
    <scope>NUCLEOTIDE SEQUENCE [LARGE SCALE GENOMIC DNA]</scope>
    <source>
        <strain evidence="2">DSM 23256</strain>
    </source>
</reference>
<organism evidence="1 2">
    <name type="scientific">Sporolituus thermophilus DSM 23256</name>
    <dbReference type="NCBI Taxonomy" id="1123285"/>
    <lineage>
        <taxon>Bacteria</taxon>
        <taxon>Bacillati</taxon>
        <taxon>Bacillota</taxon>
        <taxon>Negativicutes</taxon>
        <taxon>Selenomonadales</taxon>
        <taxon>Sporomusaceae</taxon>
        <taxon>Sporolituus</taxon>
    </lineage>
</organism>
<dbReference type="Proteomes" id="UP000243333">
    <property type="component" value="Unassembled WGS sequence"/>
</dbReference>
<accession>A0A1G7N1K6</accession>
<dbReference type="AlphaFoldDB" id="A0A1G7N1K6"/>
<dbReference type="STRING" id="1123285.SAMN05660235_02383"/>
<gene>
    <name evidence="1" type="ORF">SAMN05660235_02383</name>
</gene>
<name>A0A1G7N1K6_9FIRM</name>
<evidence type="ECO:0000313" key="2">
    <source>
        <dbReference type="Proteomes" id="UP000243333"/>
    </source>
</evidence>
<dbReference type="EMBL" id="FNBU01000021">
    <property type="protein sequence ID" value="SDF67975.1"/>
    <property type="molecule type" value="Genomic_DNA"/>
</dbReference>
<sequence>MPELEEIQKFITMLLGKSEKVKRYIAVDGLAPSEARDGKRGFRWRLWKIPYKAFLHWQYGGGSNRWVFNCGRAGAASR</sequence>
<evidence type="ECO:0000313" key="1">
    <source>
        <dbReference type="EMBL" id="SDF67975.1"/>
    </source>
</evidence>